<dbReference type="OMA" id="DEHCRQE"/>
<dbReference type="SUPFAM" id="SSF48508">
    <property type="entry name" value="Nuclear receptor ligand-binding domain"/>
    <property type="match status" value="1"/>
</dbReference>
<evidence type="ECO:0000256" key="12">
    <source>
        <dbReference type="RuleBase" id="RU004334"/>
    </source>
</evidence>
<evidence type="ECO:0000256" key="5">
    <source>
        <dbReference type="ARBA" id="ARBA00022833"/>
    </source>
</evidence>
<proteinExistence type="inferred from homology"/>
<organism evidence="16 17">
    <name type="scientific">Drosophila busckii</name>
    <name type="common">Fruit fly</name>
    <dbReference type="NCBI Taxonomy" id="30019"/>
    <lineage>
        <taxon>Eukaryota</taxon>
        <taxon>Metazoa</taxon>
        <taxon>Ecdysozoa</taxon>
        <taxon>Arthropoda</taxon>
        <taxon>Hexapoda</taxon>
        <taxon>Insecta</taxon>
        <taxon>Pterygota</taxon>
        <taxon>Neoptera</taxon>
        <taxon>Endopterygota</taxon>
        <taxon>Diptera</taxon>
        <taxon>Brachycera</taxon>
        <taxon>Muscomorpha</taxon>
        <taxon>Ephydroidea</taxon>
        <taxon>Drosophilidae</taxon>
        <taxon>Drosophila</taxon>
    </lineage>
</organism>
<keyword evidence="4 12" id="KW-0863">Zinc-finger</keyword>
<keyword evidence="6 12" id="KW-0805">Transcription regulation</keyword>
<dbReference type="PRINTS" id="PR00545">
    <property type="entry name" value="RETINOIDXR"/>
</dbReference>
<evidence type="ECO:0000256" key="3">
    <source>
        <dbReference type="ARBA" id="ARBA00022723"/>
    </source>
</evidence>
<feature type="region of interest" description="Disordered" evidence="13">
    <location>
        <begin position="1"/>
        <end position="42"/>
    </location>
</feature>
<evidence type="ECO:0000256" key="9">
    <source>
        <dbReference type="ARBA" id="ARBA00023170"/>
    </source>
</evidence>
<evidence type="ECO:0000313" key="16">
    <source>
        <dbReference type="EMBL" id="ALC48605.1"/>
    </source>
</evidence>
<evidence type="ECO:0000256" key="6">
    <source>
        <dbReference type="ARBA" id="ARBA00023015"/>
    </source>
</evidence>
<keyword evidence="5 12" id="KW-0862">Zinc</keyword>
<evidence type="ECO:0000313" key="17">
    <source>
        <dbReference type="Proteomes" id="UP000494163"/>
    </source>
</evidence>
<dbReference type="GO" id="GO:0005634">
    <property type="term" value="C:nucleus"/>
    <property type="evidence" value="ECO:0007669"/>
    <property type="project" value="UniProtKB-SubCell"/>
</dbReference>
<dbReference type="PRINTS" id="PR00047">
    <property type="entry name" value="STROIDFINGER"/>
</dbReference>
<dbReference type="Proteomes" id="UP000494163">
    <property type="component" value="Chromosome X"/>
</dbReference>
<dbReference type="PROSITE" id="PS51030">
    <property type="entry name" value="NUCLEAR_REC_DBD_2"/>
    <property type="match status" value="1"/>
</dbReference>
<dbReference type="GO" id="GO:0003707">
    <property type="term" value="F:nuclear steroid receptor activity"/>
    <property type="evidence" value="ECO:0007669"/>
    <property type="project" value="InterPro"/>
</dbReference>
<feature type="compositionally biased region" description="Polar residues" evidence="13">
    <location>
        <begin position="25"/>
        <end position="36"/>
    </location>
</feature>
<comment type="subcellular location">
    <subcellularLocation>
        <location evidence="1 12">Nucleus</location>
    </subcellularLocation>
</comment>
<dbReference type="OrthoDB" id="5873264at2759"/>
<dbReference type="InterPro" id="IPR050274">
    <property type="entry name" value="Nuclear_hormone_rcpt_NR2"/>
</dbReference>
<keyword evidence="8 12" id="KW-0804">Transcription</keyword>
<dbReference type="InterPro" id="IPR000003">
    <property type="entry name" value="Retinoid-X_rcpt/HNF4"/>
</dbReference>
<dbReference type="STRING" id="30019.A0A0M4EXR2"/>
<keyword evidence="9 12" id="KW-0675">Receptor</keyword>
<evidence type="ECO:0000256" key="4">
    <source>
        <dbReference type="ARBA" id="ARBA00022771"/>
    </source>
</evidence>
<dbReference type="EMBL" id="CP012528">
    <property type="protein sequence ID" value="ALC48605.1"/>
    <property type="molecule type" value="Genomic_DNA"/>
</dbReference>
<accession>A0A0M4EXR2</accession>
<comment type="similarity">
    <text evidence="2">Belongs to the nuclear hormone receptor family. NR2 subfamily.</text>
</comment>
<reference evidence="16 17" key="1">
    <citation type="submission" date="2015-08" db="EMBL/GenBank/DDBJ databases">
        <title>Ancestral chromatin configuration constrains chromatin evolution on differentiating sex chromosomes in Drosophila.</title>
        <authorList>
            <person name="Zhou Q."/>
            <person name="Bachtrog D."/>
        </authorList>
    </citation>
    <scope>NUCLEOTIDE SEQUENCE [LARGE SCALE GENOMIC DNA]</scope>
    <source>
        <tissue evidence="16">Whole larvae</tissue>
    </source>
</reference>
<sequence length="479" mass="53111">MDNCDQDAGGFRLGPIKEEVKPDISQLNDSNNSSFSPKAESPGPFLQAMNMVNVLPGGGGNNNQLAQAPTAQQQYPPNHPLSGSKHLCSICGDRASGKHYGVYSCEGCKGFFKRTVRKDLTYACRENRNCIIDKRQRNRCQYCRYQKCLSCGMKREAVQEERQRGARTSTGRLNAASAAAGGSLGTAGGISGGSSIGASSAADDFMPNSVSRDFTIERLLDAEQRAEAHSGDRALAFLRVGPNSTVQPDYKGAVSALCQVVNKQLYQMVEYARLMPHFAQLPLADQVILLKAAWNELLIANVAWCSIVSLDDALTGLGHDSAFERRSPVQQPQQLFLNQSFSYHRNSAIKAGVHAIFDRILSELSVKMKRLNLDRRELSCLKAIILYNPDIRGITNRADIELCREKVYACLDEHCRLEHPGDEGRFAQLLLRLPALRSISLKCLDHLFFFRIISDRPLDELFYEQLESQPPPGMTLKHE</sequence>
<dbReference type="InterPro" id="IPR000536">
    <property type="entry name" value="Nucl_hrmn_rcpt_lig-bd"/>
</dbReference>
<evidence type="ECO:0000259" key="15">
    <source>
        <dbReference type="PROSITE" id="PS51843"/>
    </source>
</evidence>
<feature type="domain" description="Nuclear receptor" evidence="14">
    <location>
        <begin position="85"/>
        <end position="160"/>
    </location>
</feature>
<dbReference type="SUPFAM" id="SSF57716">
    <property type="entry name" value="Glucocorticoid receptor-like (DNA-binding domain)"/>
    <property type="match status" value="1"/>
</dbReference>
<dbReference type="Gene3D" id="3.30.50.10">
    <property type="entry name" value="Erythroid Transcription Factor GATA-1, subunit A"/>
    <property type="match status" value="1"/>
</dbReference>
<dbReference type="PRINTS" id="PR00398">
    <property type="entry name" value="STRDHORMONER"/>
</dbReference>
<dbReference type="CDD" id="cd06956">
    <property type="entry name" value="NR_DBD_RXR"/>
    <property type="match status" value="1"/>
</dbReference>
<dbReference type="PANTHER" id="PTHR24083">
    <property type="entry name" value="NUCLEAR HORMONE RECEPTOR"/>
    <property type="match status" value="1"/>
</dbReference>
<dbReference type="AlphaFoldDB" id="A0A0M4EXR2"/>
<dbReference type="InterPro" id="IPR035500">
    <property type="entry name" value="NHR-like_dom_sf"/>
</dbReference>
<protein>
    <recommendedName>
        <fullName evidence="11">Nuclear receptor subfamily 2 group B member 4</fullName>
    </recommendedName>
</protein>
<evidence type="ECO:0000256" key="2">
    <source>
        <dbReference type="ARBA" id="ARBA00006421"/>
    </source>
</evidence>
<dbReference type="SMART" id="SM00399">
    <property type="entry name" value="ZnF_C4"/>
    <property type="match status" value="1"/>
</dbReference>
<dbReference type="Gene3D" id="1.10.565.10">
    <property type="entry name" value="Retinoid X Receptor"/>
    <property type="match status" value="1"/>
</dbReference>
<dbReference type="InterPro" id="IPR001723">
    <property type="entry name" value="Nuclear_hrmn_rcpt"/>
</dbReference>
<name>A0A0M4EXR2_DROBS</name>
<dbReference type="GO" id="GO:0043565">
    <property type="term" value="F:sequence-specific DNA binding"/>
    <property type="evidence" value="ECO:0007669"/>
    <property type="project" value="InterPro"/>
</dbReference>
<dbReference type="Pfam" id="PF00105">
    <property type="entry name" value="zf-C4"/>
    <property type="match status" value="1"/>
</dbReference>
<dbReference type="Pfam" id="PF00104">
    <property type="entry name" value="Hormone_recep"/>
    <property type="match status" value="1"/>
</dbReference>
<keyword evidence="10 12" id="KW-0539">Nucleus</keyword>
<evidence type="ECO:0000256" key="7">
    <source>
        <dbReference type="ARBA" id="ARBA00023125"/>
    </source>
</evidence>
<dbReference type="GO" id="GO:0008270">
    <property type="term" value="F:zinc ion binding"/>
    <property type="evidence" value="ECO:0007669"/>
    <property type="project" value="UniProtKB-KW"/>
</dbReference>
<dbReference type="CDD" id="cd06943">
    <property type="entry name" value="NR_LBD_RXR_like"/>
    <property type="match status" value="1"/>
</dbReference>
<dbReference type="FunFam" id="3.30.50.10:FF:000005">
    <property type="entry name" value="Retinoic acid receptor RXR-alpha"/>
    <property type="match status" value="1"/>
</dbReference>
<evidence type="ECO:0000256" key="1">
    <source>
        <dbReference type="ARBA" id="ARBA00004123"/>
    </source>
</evidence>
<evidence type="ECO:0000256" key="11">
    <source>
        <dbReference type="ARBA" id="ARBA00078913"/>
    </source>
</evidence>
<evidence type="ECO:0000256" key="10">
    <source>
        <dbReference type="ARBA" id="ARBA00023242"/>
    </source>
</evidence>
<dbReference type="FunFam" id="1.10.565.10:FF:000047">
    <property type="entry name" value="Ultraspiracle, isoform B"/>
    <property type="match status" value="1"/>
</dbReference>
<dbReference type="InterPro" id="IPR013088">
    <property type="entry name" value="Znf_NHR/GATA"/>
</dbReference>
<dbReference type="SMR" id="A0A0M4EXR2"/>
<evidence type="ECO:0000256" key="8">
    <source>
        <dbReference type="ARBA" id="ARBA00023163"/>
    </source>
</evidence>
<dbReference type="SMART" id="SM00430">
    <property type="entry name" value="HOLI"/>
    <property type="match status" value="1"/>
</dbReference>
<keyword evidence="7 12" id="KW-0238">DNA-binding</keyword>
<evidence type="ECO:0000259" key="14">
    <source>
        <dbReference type="PROSITE" id="PS51030"/>
    </source>
</evidence>
<evidence type="ECO:0000256" key="13">
    <source>
        <dbReference type="SAM" id="MobiDB-lite"/>
    </source>
</evidence>
<dbReference type="PROSITE" id="PS00031">
    <property type="entry name" value="NUCLEAR_REC_DBD_1"/>
    <property type="match status" value="1"/>
</dbReference>
<dbReference type="PROSITE" id="PS51843">
    <property type="entry name" value="NR_LBD"/>
    <property type="match status" value="1"/>
</dbReference>
<feature type="domain" description="NR LBD" evidence="15">
    <location>
        <begin position="211"/>
        <end position="469"/>
    </location>
</feature>
<keyword evidence="3 12" id="KW-0479">Metal-binding</keyword>
<keyword evidence="17" id="KW-1185">Reference proteome</keyword>
<gene>
    <name evidence="16" type="ORF">Dbus_chrXg461</name>
</gene>
<dbReference type="InterPro" id="IPR001628">
    <property type="entry name" value="Znf_hrmn_rcpt"/>
</dbReference>